<accession>A0A8R7UZQ4</accession>
<dbReference type="PANTHER" id="PTHR23155:SF1128">
    <property type="entry name" value="OS03G0849500 PROTEIN"/>
    <property type="match status" value="1"/>
</dbReference>
<name>A0A8R7UZQ4_TRIUA</name>
<feature type="domain" description="Disease resistance protein winged helix" evidence="2">
    <location>
        <begin position="1"/>
        <end position="62"/>
    </location>
</feature>
<protein>
    <submittedName>
        <fullName evidence="4">Uncharacterized protein</fullName>
    </submittedName>
</protein>
<organism evidence="4 5">
    <name type="scientific">Triticum urartu</name>
    <name type="common">Red wild einkorn</name>
    <name type="synonym">Crithodium urartu</name>
    <dbReference type="NCBI Taxonomy" id="4572"/>
    <lineage>
        <taxon>Eukaryota</taxon>
        <taxon>Viridiplantae</taxon>
        <taxon>Streptophyta</taxon>
        <taxon>Embryophyta</taxon>
        <taxon>Tracheophyta</taxon>
        <taxon>Spermatophyta</taxon>
        <taxon>Magnoliopsida</taxon>
        <taxon>Liliopsida</taxon>
        <taxon>Poales</taxon>
        <taxon>Poaceae</taxon>
        <taxon>BOP clade</taxon>
        <taxon>Pooideae</taxon>
        <taxon>Triticodae</taxon>
        <taxon>Triticeae</taxon>
        <taxon>Triticinae</taxon>
        <taxon>Triticum</taxon>
    </lineage>
</organism>
<evidence type="ECO:0000313" key="4">
    <source>
        <dbReference type="EnsemblPlants" id="TuG1812G0700000072.01.T01"/>
    </source>
</evidence>
<dbReference type="SUPFAM" id="SSF52058">
    <property type="entry name" value="L domain-like"/>
    <property type="match status" value="1"/>
</dbReference>
<evidence type="ECO:0000313" key="5">
    <source>
        <dbReference type="Proteomes" id="UP000015106"/>
    </source>
</evidence>
<dbReference type="Pfam" id="PF23559">
    <property type="entry name" value="WHD_DRP"/>
    <property type="match status" value="1"/>
</dbReference>
<reference evidence="4" key="3">
    <citation type="submission" date="2022-06" db="UniProtKB">
        <authorList>
            <consortium name="EnsemblPlants"/>
        </authorList>
    </citation>
    <scope>IDENTIFICATION</scope>
</reference>
<dbReference type="AlphaFoldDB" id="A0A8R7UZQ4"/>
<dbReference type="InterPro" id="IPR032675">
    <property type="entry name" value="LRR_dom_sf"/>
</dbReference>
<keyword evidence="5" id="KW-1185">Reference proteome</keyword>
<dbReference type="InterPro" id="IPR058922">
    <property type="entry name" value="WHD_DRP"/>
</dbReference>
<dbReference type="EnsemblPlants" id="TuG1812G0700000072.01.T01">
    <property type="protein sequence ID" value="TuG1812G0700000072.01.T01"/>
    <property type="gene ID" value="TuG1812G0700000072.01"/>
</dbReference>
<dbReference type="InterPro" id="IPR044974">
    <property type="entry name" value="Disease_R_plants"/>
</dbReference>
<dbReference type="Pfam" id="PF23598">
    <property type="entry name" value="LRR_14"/>
    <property type="match status" value="1"/>
</dbReference>
<evidence type="ECO:0000256" key="1">
    <source>
        <dbReference type="ARBA" id="ARBA00022737"/>
    </source>
</evidence>
<sequence length="245" mass="28679">MDKDMLIHLWMANDFVPSETRGQQIFDLLVWRCFIQDVRDEYNEFIYMPTTYKMHDLMHDLADSVSGNDCSILQESSWQQIPQESTYVNSLQHEVRHLSLDYVHDHTIATMQKILAPRPRTILVRRARTILVQSEWLPCDEDKFLSMTKSKLMSLRALKTFSTEGHMKNLKHLRYLDFSHSSIHALPEAITILYGLQTLKLISCRHLKKLPEGGMKYMRSLRHIFLVGCTRLERMPEGTGQLNSL</sequence>
<dbReference type="PANTHER" id="PTHR23155">
    <property type="entry name" value="DISEASE RESISTANCE PROTEIN RP"/>
    <property type="match status" value="1"/>
</dbReference>
<proteinExistence type="predicted"/>
<evidence type="ECO:0000259" key="3">
    <source>
        <dbReference type="Pfam" id="PF23598"/>
    </source>
</evidence>
<dbReference type="Gene3D" id="3.80.10.10">
    <property type="entry name" value="Ribonuclease Inhibitor"/>
    <property type="match status" value="1"/>
</dbReference>
<feature type="domain" description="Disease resistance R13L4/SHOC-2-like LRR" evidence="3">
    <location>
        <begin position="165"/>
        <end position="245"/>
    </location>
</feature>
<dbReference type="GO" id="GO:0098542">
    <property type="term" value="P:defense response to other organism"/>
    <property type="evidence" value="ECO:0007669"/>
    <property type="project" value="TreeGrafter"/>
</dbReference>
<dbReference type="Proteomes" id="UP000015106">
    <property type="component" value="Chromosome 7"/>
</dbReference>
<dbReference type="Gramene" id="TuG1812G0700000072.01.T01">
    <property type="protein sequence ID" value="TuG1812G0700000072.01.T01"/>
    <property type="gene ID" value="TuG1812G0700000072.01"/>
</dbReference>
<reference evidence="5" key="1">
    <citation type="journal article" date="2013" name="Nature">
        <title>Draft genome of the wheat A-genome progenitor Triticum urartu.</title>
        <authorList>
            <person name="Ling H.Q."/>
            <person name="Zhao S."/>
            <person name="Liu D."/>
            <person name="Wang J."/>
            <person name="Sun H."/>
            <person name="Zhang C."/>
            <person name="Fan H."/>
            <person name="Li D."/>
            <person name="Dong L."/>
            <person name="Tao Y."/>
            <person name="Gao C."/>
            <person name="Wu H."/>
            <person name="Li Y."/>
            <person name="Cui Y."/>
            <person name="Guo X."/>
            <person name="Zheng S."/>
            <person name="Wang B."/>
            <person name="Yu K."/>
            <person name="Liang Q."/>
            <person name="Yang W."/>
            <person name="Lou X."/>
            <person name="Chen J."/>
            <person name="Feng M."/>
            <person name="Jian J."/>
            <person name="Zhang X."/>
            <person name="Luo G."/>
            <person name="Jiang Y."/>
            <person name="Liu J."/>
            <person name="Wang Z."/>
            <person name="Sha Y."/>
            <person name="Zhang B."/>
            <person name="Wu H."/>
            <person name="Tang D."/>
            <person name="Shen Q."/>
            <person name="Xue P."/>
            <person name="Zou S."/>
            <person name="Wang X."/>
            <person name="Liu X."/>
            <person name="Wang F."/>
            <person name="Yang Y."/>
            <person name="An X."/>
            <person name="Dong Z."/>
            <person name="Zhang K."/>
            <person name="Zhang X."/>
            <person name="Luo M.C."/>
            <person name="Dvorak J."/>
            <person name="Tong Y."/>
            <person name="Wang J."/>
            <person name="Yang H."/>
            <person name="Li Z."/>
            <person name="Wang D."/>
            <person name="Zhang A."/>
            <person name="Wang J."/>
        </authorList>
    </citation>
    <scope>NUCLEOTIDE SEQUENCE</scope>
    <source>
        <strain evidence="5">cv. G1812</strain>
    </source>
</reference>
<dbReference type="InterPro" id="IPR055414">
    <property type="entry name" value="LRR_R13L4/SHOC2-like"/>
</dbReference>
<keyword evidence="1" id="KW-0677">Repeat</keyword>
<reference evidence="4" key="2">
    <citation type="submission" date="2018-03" db="EMBL/GenBank/DDBJ databases">
        <title>The Triticum urartu genome reveals the dynamic nature of wheat genome evolution.</title>
        <authorList>
            <person name="Ling H."/>
            <person name="Ma B."/>
            <person name="Shi X."/>
            <person name="Liu H."/>
            <person name="Dong L."/>
            <person name="Sun H."/>
            <person name="Cao Y."/>
            <person name="Gao Q."/>
            <person name="Zheng S."/>
            <person name="Li Y."/>
            <person name="Yu Y."/>
            <person name="Du H."/>
            <person name="Qi M."/>
            <person name="Li Y."/>
            <person name="Yu H."/>
            <person name="Cui Y."/>
            <person name="Wang N."/>
            <person name="Chen C."/>
            <person name="Wu H."/>
            <person name="Zhao Y."/>
            <person name="Zhang J."/>
            <person name="Li Y."/>
            <person name="Zhou W."/>
            <person name="Zhang B."/>
            <person name="Hu W."/>
            <person name="Eijk M."/>
            <person name="Tang J."/>
            <person name="Witsenboer H."/>
            <person name="Zhao S."/>
            <person name="Li Z."/>
            <person name="Zhang A."/>
            <person name="Wang D."/>
            <person name="Liang C."/>
        </authorList>
    </citation>
    <scope>NUCLEOTIDE SEQUENCE [LARGE SCALE GENOMIC DNA]</scope>
    <source>
        <strain evidence="4">cv. G1812</strain>
    </source>
</reference>
<evidence type="ECO:0000259" key="2">
    <source>
        <dbReference type="Pfam" id="PF23559"/>
    </source>
</evidence>